<gene>
    <name evidence="1" type="ORF">O7A60_24850</name>
</gene>
<proteinExistence type="predicted"/>
<evidence type="ECO:0000313" key="2">
    <source>
        <dbReference type="Proteomes" id="UP001387293"/>
    </source>
</evidence>
<name>A0ABU8L403_9HYPH</name>
<dbReference type="Proteomes" id="UP001387293">
    <property type="component" value="Unassembled WGS sequence"/>
</dbReference>
<dbReference type="EMBL" id="JAPYKS010000021">
    <property type="protein sequence ID" value="MEI9411969.1"/>
    <property type="molecule type" value="Genomic_DNA"/>
</dbReference>
<sequence>MDLSKSVYLLGRLSTDPDVQALLDSLKIIRQPSVDIDEDGDDRILSAEDWLSNLQLGMELGFEARAHLMGEDDFDPETEPMVLSQLYFYRNHADVKPYRGRLPFSIGPDDDRNGVRAKFATYEPTRRSYLRDTWELPECRVTVSYVDDGARIGFVLCLLRPPAMPADADDAALVPSIAQIARVMAKPLTHSEVRLTFAPLRLEQNLEEDETGSVASLTRHFGIELRFRYLGGGRDQSLANVLFYREHEAEGARWPGELPKGLSFDDSPEQVTQKIGRPPDQLLDEEFEGYATWHFVEYSLKVKYSTMENYVLCVQMVAADTTLAA</sequence>
<organism evidence="1 2">
    <name type="scientific">Mesorhizobium salmacidum</name>
    <dbReference type="NCBI Taxonomy" id="3015171"/>
    <lineage>
        <taxon>Bacteria</taxon>
        <taxon>Pseudomonadati</taxon>
        <taxon>Pseudomonadota</taxon>
        <taxon>Alphaproteobacteria</taxon>
        <taxon>Hyphomicrobiales</taxon>
        <taxon>Phyllobacteriaceae</taxon>
        <taxon>Mesorhizobium</taxon>
    </lineage>
</organism>
<accession>A0ABU8L403</accession>
<reference evidence="1 2" key="1">
    <citation type="submission" date="2022-12" db="EMBL/GenBank/DDBJ databases">
        <authorList>
            <person name="Muema E."/>
        </authorList>
    </citation>
    <scope>NUCLEOTIDE SEQUENCE [LARGE SCALE GENOMIC DNA]</scope>
    <source>
        <strain evidence="2">1326</strain>
    </source>
</reference>
<protein>
    <submittedName>
        <fullName evidence="1">Uncharacterized protein</fullName>
    </submittedName>
</protein>
<comment type="caution">
    <text evidence="1">The sequence shown here is derived from an EMBL/GenBank/DDBJ whole genome shotgun (WGS) entry which is preliminary data.</text>
</comment>
<keyword evidence="2" id="KW-1185">Reference proteome</keyword>
<dbReference type="RefSeq" id="WP_027143732.1">
    <property type="nucleotide sequence ID" value="NZ_JAPYKS010000021.1"/>
</dbReference>
<evidence type="ECO:0000313" key="1">
    <source>
        <dbReference type="EMBL" id="MEI9411969.1"/>
    </source>
</evidence>